<feature type="region of interest" description="Disordered" evidence="1">
    <location>
        <begin position="143"/>
        <end position="397"/>
    </location>
</feature>
<feature type="compositionally biased region" description="Polar residues" evidence="1">
    <location>
        <begin position="348"/>
        <end position="361"/>
    </location>
</feature>
<dbReference type="InterPro" id="IPR003903">
    <property type="entry name" value="UIM_dom"/>
</dbReference>
<feature type="compositionally biased region" description="Pro residues" evidence="1">
    <location>
        <begin position="86"/>
        <end position="100"/>
    </location>
</feature>
<feature type="compositionally biased region" description="Low complexity" evidence="1">
    <location>
        <begin position="307"/>
        <end position="340"/>
    </location>
</feature>
<evidence type="ECO:0000256" key="1">
    <source>
        <dbReference type="SAM" id="MobiDB-lite"/>
    </source>
</evidence>
<gene>
    <name evidence="2" type="ORF">V5O48_004906</name>
</gene>
<comment type="caution">
    <text evidence="2">The sequence shown here is derived from an EMBL/GenBank/DDBJ whole genome shotgun (WGS) entry which is preliminary data.</text>
</comment>
<reference evidence="2 3" key="1">
    <citation type="submission" date="2024-02" db="EMBL/GenBank/DDBJ databases">
        <title>A draft genome for the cacao thread blight pathogen Marasmius crinis-equi.</title>
        <authorList>
            <person name="Cohen S.P."/>
            <person name="Baruah I.K."/>
            <person name="Amoako-Attah I."/>
            <person name="Bukari Y."/>
            <person name="Meinhardt L.W."/>
            <person name="Bailey B.A."/>
        </authorList>
    </citation>
    <scope>NUCLEOTIDE SEQUENCE [LARGE SCALE GENOMIC DNA]</scope>
    <source>
        <strain evidence="2 3">GH-76</strain>
    </source>
</reference>
<feature type="compositionally biased region" description="Pro residues" evidence="1">
    <location>
        <begin position="1"/>
        <end position="13"/>
    </location>
</feature>
<sequence>MPLPRTIADPPPTVHRADLFFGAASSSTPPRHQSQSHRHTSFSAVAPTPISHSESLHRSRTAPAPVPPPPPLPPIPGYPPRNSSLPEPPSPRVPRPPPSVPRSSQPSDESEFEAAIKLSRTESENQALRLEKLEEEELARALEESLKTARPQDSFPWSSSSSSHGADLNLPSSASSNAQRSPSVVPLPVSPPVVHRSGSEVEQLNSSPAMSSHSPRVSRSNATTPSVHDDEVFARQLAEREEAEVRANQQPAGGATLEDDEALARRLAAEENEDMKDDNLTNSGLPALPPTYDDAVSPRPAPRPQSSDRSSLSVDSATPRTPSSTSLNSVSTSSDNQSYNMPLVPLRPTQSDTNIAAQNTNLLDPAPSPPLPSSASLPGKVEAAVSSSSTPDTPPINANQFLDTELLRGVSIGWNMPLIGPQMPTMQGPMPNIISLPYGRCPPLHFQTPNWRHLLMLMARLPGTRVEPTVEAMAQNKFDMRLRTVIQFVRPHHNSNDWRTVIWLTIDTPVPPGPQNRKFSNNDVDTLPYSYTLSPVPTLLQNNPDTPISKVYTVPSTDSKPYPVLPITFPNLALYLQATLEESRRYMSDSSSGFRKLTKMTQVCYPNAYEADNGSEGGGMGKYFKVFGRKKQNGRTSQRGGNEDVYELVTPFVADEWG</sequence>
<proteinExistence type="predicted"/>
<feature type="region of interest" description="Disordered" evidence="1">
    <location>
        <begin position="1"/>
        <end position="131"/>
    </location>
</feature>
<feature type="compositionally biased region" description="Polar residues" evidence="1">
    <location>
        <begin position="200"/>
        <end position="226"/>
    </location>
</feature>
<keyword evidence="3" id="KW-1185">Reference proteome</keyword>
<feature type="compositionally biased region" description="Polar residues" evidence="1">
    <location>
        <begin position="385"/>
        <end position="397"/>
    </location>
</feature>
<evidence type="ECO:0000313" key="3">
    <source>
        <dbReference type="Proteomes" id="UP001465976"/>
    </source>
</evidence>
<evidence type="ECO:0000313" key="2">
    <source>
        <dbReference type="EMBL" id="KAL0577063.1"/>
    </source>
</evidence>
<name>A0ABR3FNP8_9AGAR</name>
<dbReference type="PROSITE" id="PS50330">
    <property type="entry name" value="UIM"/>
    <property type="match status" value="1"/>
</dbReference>
<dbReference type="EMBL" id="JBAHYK010000180">
    <property type="protein sequence ID" value="KAL0577063.1"/>
    <property type="molecule type" value="Genomic_DNA"/>
</dbReference>
<dbReference type="Proteomes" id="UP001465976">
    <property type="component" value="Unassembled WGS sequence"/>
</dbReference>
<dbReference type="SMART" id="SM00726">
    <property type="entry name" value="UIM"/>
    <property type="match status" value="2"/>
</dbReference>
<feature type="compositionally biased region" description="Polar residues" evidence="1">
    <location>
        <begin position="24"/>
        <end position="33"/>
    </location>
</feature>
<protein>
    <submittedName>
        <fullName evidence="2">Uncharacterized protein</fullName>
    </submittedName>
</protein>
<feature type="compositionally biased region" description="Basic and acidic residues" evidence="1">
    <location>
        <begin position="227"/>
        <end position="245"/>
    </location>
</feature>
<feature type="compositionally biased region" description="Pro residues" evidence="1">
    <location>
        <begin position="64"/>
        <end position="79"/>
    </location>
</feature>
<accession>A0ABR3FNP8</accession>
<feature type="compositionally biased region" description="Low complexity" evidence="1">
    <location>
        <begin position="171"/>
        <end position="187"/>
    </location>
</feature>
<organism evidence="2 3">
    <name type="scientific">Marasmius crinis-equi</name>
    <dbReference type="NCBI Taxonomy" id="585013"/>
    <lineage>
        <taxon>Eukaryota</taxon>
        <taxon>Fungi</taxon>
        <taxon>Dikarya</taxon>
        <taxon>Basidiomycota</taxon>
        <taxon>Agaricomycotina</taxon>
        <taxon>Agaricomycetes</taxon>
        <taxon>Agaricomycetidae</taxon>
        <taxon>Agaricales</taxon>
        <taxon>Marasmiineae</taxon>
        <taxon>Marasmiaceae</taxon>
        <taxon>Marasmius</taxon>
    </lineage>
</organism>